<evidence type="ECO:0000313" key="3">
    <source>
        <dbReference type="EMBL" id="KAK1275698.1"/>
    </source>
</evidence>
<feature type="compositionally biased region" description="Pro residues" evidence="1">
    <location>
        <begin position="88"/>
        <end position="97"/>
    </location>
</feature>
<dbReference type="PANTHER" id="PTHR33429:SF2">
    <property type="entry name" value="OS01G0888850 PROTEIN"/>
    <property type="match status" value="1"/>
</dbReference>
<dbReference type="PANTHER" id="PTHR33429">
    <property type="entry name" value="OS02G0708000 PROTEIN-RELATED"/>
    <property type="match status" value="1"/>
</dbReference>
<keyword evidence="2" id="KW-0812">Transmembrane</keyword>
<reference evidence="3" key="1">
    <citation type="journal article" date="2023" name="Nat. Commun.">
        <title>Diploid and tetraploid genomes of Acorus and the evolution of monocots.</title>
        <authorList>
            <person name="Ma L."/>
            <person name="Liu K.W."/>
            <person name="Li Z."/>
            <person name="Hsiao Y.Y."/>
            <person name="Qi Y."/>
            <person name="Fu T."/>
            <person name="Tang G.D."/>
            <person name="Zhang D."/>
            <person name="Sun W.H."/>
            <person name="Liu D.K."/>
            <person name="Li Y."/>
            <person name="Chen G.Z."/>
            <person name="Liu X.D."/>
            <person name="Liao X.Y."/>
            <person name="Jiang Y.T."/>
            <person name="Yu X."/>
            <person name="Hao Y."/>
            <person name="Huang J."/>
            <person name="Zhao X.W."/>
            <person name="Ke S."/>
            <person name="Chen Y.Y."/>
            <person name="Wu W.L."/>
            <person name="Hsu J.L."/>
            <person name="Lin Y.F."/>
            <person name="Huang M.D."/>
            <person name="Li C.Y."/>
            <person name="Huang L."/>
            <person name="Wang Z.W."/>
            <person name="Zhao X."/>
            <person name="Zhong W.Y."/>
            <person name="Peng D.H."/>
            <person name="Ahmad S."/>
            <person name="Lan S."/>
            <person name="Zhang J.S."/>
            <person name="Tsai W.C."/>
            <person name="Van de Peer Y."/>
            <person name="Liu Z.J."/>
        </authorList>
    </citation>
    <scope>NUCLEOTIDE SEQUENCE</scope>
    <source>
        <strain evidence="3">SCP</strain>
    </source>
</reference>
<proteinExistence type="predicted"/>
<evidence type="ECO:0000313" key="4">
    <source>
        <dbReference type="Proteomes" id="UP001179952"/>
    </source>
</evidence>
<feature type="region of interest" description="Disordered" evidence="1">
    <location>
        <begin position="1"/>
        <end position="24"/>
    </location>
</feature>
<reference evidence="3" key="2">
    <citation type="submission" date="2023-06" db="EMBL/GenBank/DDBJ databases">
        <authorList>
            <person name="Ma L."/>
            <person name="Liu K.-W."/>
            <person name="Li Z."/>
            <person name="Hsiao Y.-Y."/>
            <person name="Qi Y."/>
            <person name="Fu T."/>
            <person name="Tang G."/>
            <person name="Zhang D."/>
            <person name="Sun W.-H."/>
            <person name="Liu D.-K."/>
            <person name="Li Y."/>
            <person name="Chen G.-Z."/>
            <person name="Liu X.-D."/>
            <person name="Liao X.-Y."/>
            <person name="Jiang Y.-T."/>
            <person name="Yu X."/>
            <person name="Hao Y."/>
            <person name="Huang J."/>
            <person name="Zhao X.-W."/>
            <person name="Ke S."/>
            <person name="Chen Y.-Y."/>
            <person name="Wu W.-L."/>
            <person name="Hsu J.-L."/>
            <person name="Lin Y.-F."/>
            <person name="Huang M.-D."/>
            <person name="Li C.-Y."/>
            <person name="Huang L."/>
            <person name="Wang Z.-W."/>
            <person name="Zhao X."/>
            <person name="Zhong W.-Y."/>
            <person name="Peng D.-H."/>
            <person name="Ahmad S."/>
            <person name="Lan S."/>
            <person name="Zhang J.-S."/>
            <person name="Tsai W.-C."/>
            <person name="Van De Peer Y."/>
            <person name="Liu Z.-J."/>
        </authorList>
    </citation>
    <scope>NUCLEOTIDE SEQUENCE</scope>
    <source>
        <strain evidence="3">SCP</strain>
        <tissue evidence="3">Leaves</tissue>
    </source>
</reference>
<evidence type="ECO:0000256" key="1">
    <source>
        <dbReference type="SAM" id="MobiDB-lite"/>
    </source>
</evidence>
<evidence type="ECO:0000256" key="2">
    <source>
        <dbReference type="SAM" id="Phobius"/>
    </source>
</evidence>
<keyword evidence="4" id="KW-1185">Reference proteome</keyword>
<comment type="caution">
    <text evidence="3">The sequence shown here is derived from an EMBL/GenBank/DDBJ whole genome shotgun (WGS) entry which is preliminary data.</text>
</comment>
<protein>
    <submittedName>
        <fullName evidence="3">Uncharacterized protein</fullName>
    </submittedName>
</protein>
<accession>A0AAV9BG01</accession>
<keyword evidence="2" id="KW-0472">Membrane</keyword>
<feature type="compositionally biased region" description="Low complexity" evidence="1">
    <location>
        <begin position="98"/>
        <end position="109"/>
    </location>
</feature>
<gene>
    <name evidence="3" type="ORF">QJS04_geneDACA005700</name>
</gene>
<keyword evidence="2" id="KW-1133">Transmembrane helix</keyword>
<feature type="transmembrane region" description="Helical" evidence="2">
    <location>
        <begin position="32"/>
        <end position="52"/>
    </location>
</feature>
<feature type="region of interest" description="Disordered" evidence="1">
    <location>
        <begin position="80"/>
        <end position="139"/>
    </location>
</feature>
<dbReference type="Proteomes" id="UP001179952">
    <property type="component" value="Unassembled WGS sequence"/>
</dbReference>
<dbReference type="AlphaFoldDB" id="A0AAV9BG01"/>
<dbReference type="EMBL" id="JAUJYN010000003">
    <property type="protein sequence ID" value="KAK1275698.1"/>
    <property type="molecule type" value="Genomic_DNA"/>
</dbReference>
<sequence length="139" mass="14666">MSIPLEQQQQQQPPPLAVDQTPFAPHRGHGSFGPVIAVLAVIAILCVVAGMIGRICSGRRVFGHGQYDFEGWIERKCSSCIDGHIEPPRPPPPPEPPTSTAAMPSSSSSVKGGGRSVPIVIPIETPQEAKGSRNPSETA</sequence>
<organism evidence="3 4">
    <name type="scientific">Acorus gramineus</name>
    <name type="common">Dwarf sweet flag</name>
    <dbReference type="NCBI Taxonomy" id="55184"/>
    <lineage>
        <taxon>Eukaryota</taxon>
        <taxon>Viridiplantae</taxon>
        <taxon>Streptophyta</taxon>
        <taxon>Embryophyta</taxon>
        <taxon>Tracheophyta</taxon>
        <taxon>Spermatophyta</taxon>
        <taxon>Magnoliopsida</taxon>
        <taxon>Liliopsida</taxon>
        <taxon>Acoraceae</taxon>
        <taxon>Acorus</taxon>
    </lineage>
</organism>
<name>A0AAV9BG01_ACOGR</name>